<dbReference type="AlphaFoldDB" id="A0A552EP65"/>
<dbReference type="Proteomes" id="UP000317708">
    <property type="component" value="Unassembled WGS sequence"/>
</dbReference>
<evidence type="ECO:0000313" key="2">
    <source>
        <dbReference type="EMBL" id="TRU36247.1"/>
    </source>
</evidence>
<dbReference type="EMBL" id="SFBI01000106">
    <property type="protein sequence ID" value="TRU36247.1"/>
    <property type="molecule type" value="Genomic_DNA"/>
</dbReference>
<sequence length="390" mass="44274">MKRILILSANPKNTAPLRLDEEMREIKEGLRRAEQRDNFVIETGQAVRYRDIRRAILDFEPNIVHFSGHGAGEEGLAFEDETGQVKLVEAQALASLFELFADQIECVVLNACYSEVQAKAIAEHIPYVVGMSKSIGDKAAIEFAVGFYDALGAGRTVEFAYKLGCNSIEIPGISEHLTPQLLSNSDILTNTVSSQAEVNHLGEPSTKYNQKQTTIDQLDSELKEKEMPSVFICYSHKDEIWRDKLLEFLQSLNFEKQIVWSDLDLEQGDIWDEKIKEVLPKVTVAVVLVSQAILNSTYVRNEELPRLLQRFEDKKVRIIPLFVKYADVENVPFNYTNEQGEAKTFYLNNAQSPPNNSPRNPLYTLPEPKQDEVLLSVVQNLRSLIDKKKR</sequence>
<evidence type="ECO:0000313" key="3">
    <source>
        <dbReference type="Proteomes" id="UP000317708"/>
    </source>
</evidence>
<dbReference type="InterPro" id="IPR035897">
    <property type="entry name" value="Toll_tir_struct_dom_sf"/>
</dbReference>
<dbReference type="Gene3D" id="3.40.50.10140">
    <property type="entry name" value="Toll/interleukin-1 receptor homology (TIR) domain"/>
    <property type="match status" value="1"/>
</dbReference>
<evidence type="ECO:0000259" key="1">
    <source>
        <dbReference type="PROSITE" id="PS50104"/>
    </source>
</evidence>
<accession>A0A552EP65</accession>
<dbReference type="PROSITE" id="PS50104">
    <property type="entry name" value="TIR"/>
    <property type="match status" value="1"/>
</dbReference>
<dbReference type="InterPro" id="IPR000157">
    <property type="entry name" value="TIR_dom"/>
</dbReference>
<dbReference type="Pfam" id="PF12770">
    <property type="entry name" value="CHAT"/>
    <property type="match status" value="1"/>
</dbReference>
<dbReference type="SUPFAM" id="SSF52200">
    <property type="entry name" value="Toll/Interleukin receptor TIR domain"/>
    <property type="match status" value="1"/>
</dbReference>
<organism evidence="2 3">
    <name type="scientific">Microcystis aeruginosa Ma_MB_S_20031200_S102</name>
    <dbReference type="NCBI Taxonomy" id="2486254"/>
    <lineage>
        <taxon>Bacteria</taxon>
        <taxon>Bacillati</taxon>
        <taxon>Cyanobacteriota</taxon>
        <taxon>Cyanophyceae</taxon>
        <taxon>Oscillatoriophycideae</taxon>
        <taxon>Chroococcales</taxon>
        <taxon>Microcystaceae</taxon>
        <taxon>Microcystis</taxon>
    </lineage>
</organism>
<gene>
    <name evidence="2" type="ORF">EWV92_12455</name>
</gene>
<dbReference type="GO" id="GO:0007165">
    <property type="term" value="P:signal transduction"/>
    <property type="evidence" value="ECO:0007669"/>
    <property type="project" value="InterPro"/>
</dbReference>
<dbReference type="InterPro" id="IPR024983">
    <property type="entry name" value="CHAT_dom"/>
</dbReference>
<protein>
    <submittedName>
        <fullName evidence="2">TIR domain-containing protein</fullName>
    </submittedName>
</protein>
<dbReference type="Pfam" id="PF13676">
    <property type="entry name" value="TIR_2"/>
    <property type="match status" value="1"/>
</dbReference>
<name>A0A552EP65_MICAE</name>
<proteinExistence type="predicted"/>
<reference evidence="2 3" key="1">
    <citation type="submission" date="2019-01" db="EMBL/GenBank/DDBJ databases">
        <title>Coherence of Microcystis species and biogeography revealed through population genomics.</title>
        <authorList>
            <person name="Perez-Carrascal O.M."/>
            <person name="Terrat Y."/>
            <person name="Giani A."/>
            <person name="Fortin N."/>
            <person name="Tromas N."/>
            <person name="Shapiro B.J."/>
        </authorList>
    </citation>
    <scope>NUCLEOTIDE SEQUENCE [LARGE SCALE GENOMIC DNA]</scope>
    <source>
        <strain evidence="2">Ma_MB_S_20031200_S102</strain>
    </source>
</reference>
<feature type="domain" description="TIR" evidence="1">
    <location>
        <begin position="226"/>
        <end position="385"/>
    </location>
</feature>
<comment type="caution">
    <text evidence="2">The sequence shown here is derived from an EMBL/GenBank/DDBJ whole genome shotgun (WGS) entry which is preliminary data.</text>
</comment>